<keyword evidence="2" id="KW-0472">Membrane</keyword>
<protein>
    <submittedName>
        <fullName evidence="3">Uncharacterized protein</fullName>
    </submittedName>
</protein>
<dbReference type="OrthoDB" id="10322339at2759"/>
<keyword evidence="4" id="KW-1185">Reference proteome</keyword>
<gene>
    <name evidence="3" type="ORF">EJ03DRAFT_99761</name>
</gene>
<reference evidence="3" key="1">
    <citation type="journal article" date="2020" name="Stud. Mycol.">
        <title>101 Dothideomycetes genomes: a test case for predicting lifestyles and emergence of pathogens.</title>
        <authorList>
            <person name="Haridas S."/>
            <person name="Albert R."/>
            <person name="Binder M."/>
            <person name="Bloem J."/>
            <person name="Labutti K."/>
            <person name="Salamov A."/>
            <person name="Andreopoulos B."/>
            <person name="Baker S."/>
            <person name="Barry K."/>
            <person name="Bills G."/>
            <person name="Bluhm B."/>
            <person name="Cannon C."/>
            <person name="Castanera R."/>
            <person name="Culley D."/>
            <person name="Daum C."/>
            <person name="Ezra D."/>
            <person name="Gonzalez J."/>
            <person name="Henrissat B."/>
            <person name="Kuo A."/>
            <person name="Liang C."/>
            <person name="Lipzen A."/>
            <person name="Lutzoni F."/>
            <person name="Magnuson J."/>
            <person name="Mondo S."/>
            <person name="Nolan M."/>
            <person name="Ohm R."/>
            <person name="Pangilinan J."/>
            <person name="Park H.-J."/>
            <person name="Ramirez L."/>
            <person name="Alfaro M."/>
            <person name="Sun H."/>
            <person name="Tritt A."/>
            <person name="Yoshinaga Y."/>
            <person name="Zwiers L.-H."/>
            <person name="Turgeon B."/>
            <person name="Goodwin S."/>
            <person name="Spatafora J."/>
            <person name="Crous P."/>
            <person name="Grigoriev I."/>
        </authorList>
    </citation>
    <scope>NUCLEOTIDE SEQUENCE</scope>
    <source>
        <strain evidence="3">CBS 116005</strain>
    </source>
</reference>
<proteinExistence type="predicted"/>
<evidence type="ECO:0000256" key="2">
    <source>
        <dbReference type="SAM" id="Phobius"/>
    </source>
</evidence>
<dbReference type="Proteomes" id="UP000799436">
    <property type="component" value="Unassembled WGS sequence"/>
</dbReference>
<evidence type="ECO:0000313" key="3">
    <source>
        <dbReference type="EMBL" id="KAF2769196.1"/>
    </source>
</evidence>
<evidence type="ECO:0000256" key="1">
    <source>
        <dbReference type="SAM" id="MobiDB-lite"/>
    </source>
</evidence>
<accession>A0A6G1L8M4</accession>
<sequence>MANLSNGAIIVIILVGAGLGLLMFYAIARFFFMNKTDDGDQSRFLPQPEQTQYMSSVRTRERSMLGVPPGYSVRNIQGYASPSARASYGPASGYYSGPTSPGISTPAAVTPLDEKKGQVVGVHPAYAEGSYSPPPQVDDKKDEKAAEVNTAPVKEDV</sequence>
<name>A0A6G1L8M4_9PEZI</name>
<organism evidence="3 4">
    <name type="scientific">Teratosphaeria nubilosa</name>
    <dbReference type="NCBI Taxonomy" id="161662"/>
    <lineage>
        <taxon>Eukaryota</taxon>
        <taxon>Fungi</taxon>
        <taxon>Dikarya</taxon>
        <taxon>Ascomycota</taxon>
        <taxon>Pezizomycotina</taxon>
        <taxon>Dothideomycetes</taxon>
        <taxon>Dothideomycetidae</taxon>
        <taxon>Mycosphaerellales</taxon>
        <taxon>Teratosphaeriaceae</taxon>
        <taxon>Teratosphaeria</taxon>
    </lineage>
</organism>
<dbReference type="EMBL" id="ML995836">
    <property type="protein sequence ID" value="KAF2769196.1"/>
    <property type="molecule type" value="Genomic_DNA"/>
</dbReference>
<evidence type="ECO:0000313" key="4">
    <source>
        <dbReference type="Proteomes" id="UP000799436"/>
    </source>
</evidence>
<dbReference type="AlphaFoldDB" id="A0A6G1L8M4"/>
<feature type="transmembrane region" description="Helical" evidence="2">
    <location>
        <begin position="6"/>
        <end position="27"/>
    </location>
</feature>
<keyword evidence="2" id="KW-1133">Transmembrane helix</keyword>
<keyword evidence="2" id="KW-0812">Transmembrane</keyword>
<feature type="compositionally biased region" description="Basic and acidic residues" evidence="1">
    <location>
        <begin position="137"/>
        <end position="146"/>
    </location>
</feature>
<feature type="region of interest" description="Disordered" evidence="1">
    <location>
        <begin position="99"/>
        <end position="157"/>
    </location>
</feature>